<keyword evidence="8" id="KW-0333">Golgi apparatus</keyword>
<dbReference type="GO" id="GO:0010008">
    <property type="term" value="C:endosome membrane"/>
    <property type="evidence" value="ECO:0007669"/>
    <property type="project" value="UniProtKB-SubCell"/>
</dbReference>
<dbReference type="Pfam" id="PF02990">
    <property type="entry name" value="EMP70"/>
    <property type="match status" value="1"/>
</dbReference>
<evidence type="ECO:0000256" key="1">
    <source>
        <dbReference type="ARBA" id="ARBA00004337"/>
    </source>
</evidence>
<protein>
    <recommendedName>
        <fullName evidence="10">Transmembrane 9 superfamily member</fullName>
    </recommendedName>
</protein>
<evidence type="ECO:0000256" key="10">
    <source>
        <dbReference type="RuleBase" id="RU363079"/>
    </source>
</evidence>
<dbReference type="EMBL" id="QGNW01001124">
    <property type="protein sequence ID" value="RVW54921.1"/>
    <property type="molecule type" value="Genomic_DNA"/>
</dbReference>
<feature type="transmembrane region" description="Helical" evidence="10">
    <location>
        <begin position="521"/>
        <end position="542"/>
    </location>
</feature>
<reference evidence="11 12" key="1">
    <citation type="journal article" date="2018" name="PLoS Genet.">
        <title>Population sequencing reveals clonal diversity and ancestral inbreeding in the grapevine cultivar Chardonnay.</title>
        <authorList>
            <person name="Roach M.J."/>
            <person name="Johnson D.L."/>
            <person name="Bohlmann J."/>
            <person name="van Vuuren H.J."/>
            <person name="Jones S.J."/>
            <person name="Pretorius I.S."/>
            <person name="Schmidt S.A."/>
            <person name="Borneman A.R."/>
        </authorList>
    </citation>
    <scope>NUCLEOTIDE SEQUENCE [LARGE SCALE GENOMIC DNA]</scope>
    <source>
        <strain evidence="12">cv. Chardonnay</strain>
        <tissue evidence="11">Leaf</tissue>
    </source>
</reference>
<evidence type="ECO:0000256" key="5">
    <source>
        <dbReference type="ARBA" id="ARBA00022729"/>
    </source>
</evidence>
<keyword evidence="7 10" id="KW-1133">Transmembrane helix</keyword>
<keyword evidence="4 10" id="KW-0812">Transmembrane</keyword>
<feature type="transmembrane region" description="Helical" evidence="10">
    <location>
        <begin position="554"/>
        <end position="576"/>
    </location>
</feature>
<dbReference type="PANTHER" id="PTHR10766">
    <property type="entry name" value="TRANSMEMBRANE 9 SUPERFAMILY PROTEIN"/>
    <property type="match status" value="1"/>
</dbReference>
<evidence type="ECO:0000256" key="7">
    <source>
        <dbReference type="ARBA" id="ARBA00022989"/>
    </source>
</evidence>
<keyword evidence="9 10" id="KW-0472">Membrane</keyword>
<evidence type="ECO:0000256" key="3">
    <source>
        <dbReference type="ARBA" id="ARBA00005227"/>
    </source>
</evidence>
<gene>
    <name evidence="11" type="primary">TMN11_1</name>
    <name evidence="11" type="ORF">CK203_071655</name>
</gene>
<dbReference type="GO" id="GO:0000139">
    <property type="term" value="C:Golgi membrane"/>
    <property type="evidence" value="ECO:0007669"/>
    <property type="project" value="UniProtKB-SubCell"/>
</dbReference>
<comment type="similarity">
    <text evidence="3 10">Belongs to the nonaspanin (TM9SF) (TC 9.A.2) family.</text>
</comment>
<evidence type="ECO:0000256" key="6">
    <source>
        <dbReference type="ARBA" id="ARBA00022753"/>
    </source>
</evidence>
<evidence type="ECO:0000313" key="11">
    <source>
        <dbReference type="EMBL" id="RVW54921.1"/>
    </source>
</evidence>
<keyword evidence="6" id="KW-0967">Endosome</keyword>
<dbReference type="AlphaFoldDB" id="A0A438F4L6"/>
<evidence type="ECO:0000256" key="4">
    <source>
        <dbReference type="ARBA" id="ARBA00022692"/>
    </source>
</evidence>
<feature type="transmembrane region" description="Helical" evidence="10">
    <location>
        <begin position="588"/>
        <end position="612"/>
    </location>
</feature>
<sequence>MARFHSPFDIVRFKVAVAHTQQLTPVLLFIGLTSSRKANRVPGSRYVRVVKETDLKSVGLRPRRGLVPSGSYPHRYGDGDLLSVKVNSLTSIETEMPYGYYTLPFCKPIDGVQNSRENLGELLMGDRIESSPYRFKSYVNETDVFVCSTGPLSKEEARIMKLRIDQVYQVNHILDNLPAIRYTEKGGFRLRWIGFPVGLNFNNVYYVFNHLRFKVLVNKNGDDHAISQASGAIEEGVDVVKSSRTRHNNVTQRIIVGFEVTPCSYRHDIKQMGNLQMYQKFPRGINCDPLSLAMVVKEGEPIVFSYEVSFEDSDIEWLSRTIRRDLTQYEEIDKDAQAEISEEVSGWKLVAGDVFRPPPNADFLCILVGDGVQILGMAFVTVLFASFGVISPASHGALLTGMLFSYLILGFAAGYVSVKLWRAVSGGERKNWASVSWRASCFFPGVAFLVLVSMNSLLWGSQSTGAIPFYLFVILLLLWFFVSVPLTLVGGYFGLKSSSIEYPVRINHIAREIPPPKYPSWLVVIGAGTLPFGTLFIELYFIMSSLWLGQVYYVFGFLLVVMILLVIVCAEVALVLTYMHLCVEDWRWWWQSFFSSGSVAIYILIYCVNYLVFDLRSLSGPVSATLYLGYSFLMVVAVLLATGSVGFLSSFWFVYFLFSSVKLD</sequence>
<proteinExistence type="inferred from homology"/>
<comment type="caution">
    <text evidence="11">The sequence shown here is derived from an EMBL/GenBank/DDBJ whole genome shotgun (WGS) entry which is preliminary data.</text>
</comment>
<name>A0A438F4L6_VITVI</name>
<evidence type="ECO:0000313" key="12">
    <source>
        <dbReference type="Proteomes" id="UP000288805"/>
    </source>
</evidence>
<feature type="transmembrane region" description="Helical" evidence="10">
    <location>
        <begin position="439"/>
        <end position="461"/>
    </location>
</feature>
<feature type="transmembrane region" description="Helical" evidence="10">
    <location>
        <begin position="363"/>
        <end position="390"/>
    </location>
</feature>
<feature type="transmembrane region" description="Helical" evidence="10">
    <location>
        <begin position="467"/>
        <end position="495"/>
    </location>
</feature>
<evidence type="ECO:0000256" key="2">
    <source>
        <dbReference type="ARBA" id="ARBA00004653"/>
    </source>
</evidence>
<evidence type="ECO:0000256" key="9">
    <source>
        <dbReference type="ARBA" id="ARBA00023136"/>
    </source>
</evidence>
<evidence type="ECO:0000256" key="8">
    <source>
        <dbReference type="ARBA" id="ARBA00023034"/>
    </source>
</evidence>
<dbReference type="Proteomes" id="UP000288805">
    <property type="component" value="Unassembled WGS sequence"/>
</dbReference>
<dbReference type="PANTHER" id="PTHR10766:SF55">
    <property type="entry name" value="TRANSMEMBRANE 9 SUPERFAMILY MEMBER 4"/>
    <property type="match status" value="1"/>
</dbReference>
<accession>A0A438F4L6</accession>
<feature type="transmembrane region" description="Helical" evidence="10">
    <location>
        <begin position="632"/>
        <end position="658"/>
    </location>
</feature>
<comment type="subcellular location">
    <subcellularLocation>
        <location evidence="1">Endosome membrane</location>
        <topology evidence="1">Multi-pass membrane protein</topology>
    </subcellularLocation>
    <subcellularLocation>
        <location evidence="2">Golgi apparatus membrane</location>
        <topology evidence="2">Multi-pass membrane protein</topology>
    </subcellularLocation>
</comment>
<dbReference type="InterPro" id="IPR004240">
    <property type="entry name" value="EMP70"/>
</dbReference>
<keyword evidence="5" id="KW-0732">Signal</keyword>
<feature type="transmembrane region" description="Helical" evidence="10">
    <location>
        <begin position="396"/>
        <end position="418"/>
    </location>
</feature>
<organism evidence="11 12">
    <name type="scientific">Vitis vinifera</name>
    <name type="common">Grape</name>
    <dbReference type="NCBI Taxonomy" id="29760"/>
    <lineage>
        <taxon>Eukaryota</taxon>
        <taxon>Viridiplantae</taxon>
        <taxon>Streptophyta</taxon>
        <taxon>Embryophyta</taxon>
        <taxon>Tracheophyta</taxon>
        <taxon>Spermatophyta</taxon>
        <taxon>Magnoliopsida</taxon>
        <taxon>eudicotyledons</taxon>
        <taxon>Gunneridae</taxon>
        <taxon>Pentapetalae</taxon>
        <taxon>rosids</taxon>
        <taxon>Vitales</taxon>
        <taxon>Vitaceae</taxon>
        <taxon>Viteae</taxon>
        <taxon>Vitis</taxon>
    </lineage>
</organism>